<dbReference type="Pfam" id="PF00557">
    <property type="entry name" value="Peptidase_M24"/>
    <property type="match status" value="1"/>
</dbReference>
<organism evidence="2">
    <name type="scientific">viral metagenome</name>
    <dbReference type="NCBI Taxonomy" id="1070528"/>
    <lineage>
        <taxon>unclassified sequences</taxon>
        <taxon>metagenomes</taxon>
        <taxon>organismal metagenomes</taxon>
    </lineage>
</organism>
<dbReference type="SUPFAM" id="SSF55920">
    <property type="entry name" value="Creatinase/aminopeptidase"/>
    <property type="match status" value="1"/>
</dbReference>
<sequence length="335" mass="39263">MDLVLYTKYNVAAKICGKVYNMLKENIISGKVLYVTTLQILGNETIEKECKQVYKQLKNKGIAFPISISLNNCVGNYTYESQNDEYNIIKNGDVVKIELGVNIGGCIAMLGETIIYNENDKDENKNIKYIEFLNKLQKDIVKIIKHGETNDEVKTYIESKCTELGCFPVENTISYQHFDNKLSTDESKYIITNYKKYYDEEDVLISKENLCFEFEKDEVYTINLTIIKNNSEGETEHYYVEPHQPHIYRFNEYFYNLKLASSKSFCSVIHEQYQKNAFDCVPYRKQPKYKFGIKESLEKGILIQYPIYYSKDNNIVFHKKFTIVVNENNSNILRY</sequence>
<dbReference type="InterPro" id="IPR047113">
    <property type="entry name" value="PA2G4/ARX1"/>
</dbReference>
<dbReference type="Gene3D" id="1.10.10.10">
    <property type="entry name" value="Winged helix-like DNA-binding domain superfamily/Winged helix DNA-binding domain"/>
    <property type="match status" value="1"/>
</dbReference>
<name>A0A6C0AM38_9ZZZZ</name>
<dbReference type="InterPro" id="IPR036005">
    <property type="entry name" value="Creatinase/aminopeptidase-like"/>
</dbReference>
<dbReference type="EMBL" id="MN740723">
    <property type="protein sequence ID" value="QHS80848.1"/>
    <property type="molecule type" value="Genomic_DNA"/>
</dbReference>
<dbReference type="InterPro" id="IPR036388">
    <property type="entry name" value="WH-like_DNA-bd_sf"/>
</dbReference>
<dbReference type="Gene3D" id="3.90.230.10">
    <property type="entry name" value="Creatinase/methionine aminopeptidase superfamily"/>
    <property type="match status" value="1"/>
</dbReference>
<dbReference type="AlphaFoldDB" id="A0A6C0AM38"/>
<accession>A0A6C0AM38</accession>
<reference evidence="2" key="1">
    <citation type="journal article" date="2020" name="Nature">
        <title>Giant virus diversity and host interactions through global metagenomics.</title>
        <authorList>
            <person name="Schulz F."/>
            <person name="Roux S."/>
            <person name="Paez-Espino D."/>
            <person name="Jungbluth S."/>
            <person name="Walsh D.A."/>
            <person name="Denef V.J."/>
            <person name="McMahon K.D."/>
            <person name="Konstantinidis K.T."/>
            <person name="Eloe-Fadrosh E.A."/>
            <person name="Kyrpides N.C."/>
            <person name="Woyke T."/>
        </authorList>
    </citation>
    <scope>NUCLEOTIDE SEQUENCE</scope>
    <source>
        <strain evidence="2">GVMAG-S-1091796-13</strain>
    </source>
</reference>
<protein>
    <recommendedName>
        <fullName evidence="1">Peptidase M24 domain-containing protein</fullName>
    </recommendedName>
</protein>
<dbReference type="PANTHER" id="PTHR10804">
    <property type="entry name" value="PROTEASE FAMILY M24 METHIONYL AMINOPEPTIDASE, AMINOPEPTIDASE P"/>
    <property type="match status" value="1"/>
</dbReference>
<evidence type="ECO:0000259" key="1">
    <source>
        <dbReference type="Pfam" id="PF00557"/>
    </source>
</evidence>
<dbReference type="InterPro" id="IPR000994">
    <property type="entry name" value="Pept_M24"/>
</dbReference>
<proteinExistence type="predicted"/>
<feature type="domain" description="Peptidase M24" evidence="1">
    <location>
        <begin position="10"/>
        <end position="166"/>
    </location>
</feature>
<dbReference type="PANTHER" id="PTHR10804:SF11">
    <property type="entry name" value="PROLIFERATION-ASSOCIATED PROTEIN 2G4"/>
    <property type="match status" value="1"/>
</dbReference>
<evidence type="ECO:0000313" key="2">
    <source>
        <dbReference type="EMBL" id="QHS80848.1"/>
    </source>
</evidence>